<feature type="compositionally biased region" description="Polar residues" evidence="1">
    <location>
        <begin position="1"/>
        <end position="20"/>
    </location>
</feature>
<dbReference type="InterPro" id="IPR013144">
    <property type="entry name" value="CRA_dom"/>
</dbReference>
<dbReference type="OMA" id="GCCINFV"/>
<dbReference type="STRING" id="79200.A0A166GC40"/>
<proteinExistence type="predicted"/>
<dbReference type="InterPro" id="IPR006594">
    <property type="entry name" value="LisH"/>
</dbReference>
<organism evidence="4">
    <name type="scientific">Daucus carota subsp. sativus</name>
    <name type="common">Carrot</name>
    <dbReference type="NCBI Taxonomy" id="79200"/>
    <lineage>
        <taxon>Eukaryota</taxon>
        <taxon>Viridiplantae</taxon>
        <taxon>Streptophyta</taxon>
        <taxon>Embryophyta</taxon>
        <taxon>Tracheophyta</taxon>
        <taxon>Spermatophyta</taxon>
        <taxon>Magnoliopsida</taxon>
        <taxon>eudicotyledons</taxon>
        <taxon>Gunneridae</taxon>
        <taxon>Pentapetalae</taxon>
        <taxon>asterids</taxon>
        <taxon>campanulids</taxon>
        <taxon>Apiales</taxon>
        <taxon>Apiaceae</taxon>
        <taxon>Apioideae</taxon>
        <taxon>Scandiceae</taxon>
        <taxon>Daucinae</taxon>
        <taxon>Daucus</taxon>
        <taxon>Daucus sect. Daucus</taxon>
    </lineage>
</organism>
<evidence type="ECO:0000256" key="1">
    <source>
        <dbReference type="SAM" id="MobiDB-lite"/>
    </source>
</evidence>
<dbReference type="InterPro" id="IPR044736">
    <property type="entry name" value="Gid1/RanBPM/SPLA_SPRY"/>
</dbReference>
<dbReference type="Pfam" id="PF00622">
    <property type="entry name" value="SPRY"/>
    <property type="match status" value="1"/>
</dbReference>
<evidence type="ECO:0008006" key="5">
    <source>
        <dbReference type="Google" id="ProtNLM"/>
    </source>
</evidence>
<evidence type="ECO:0000313" key="4">
    <source>
        <dbReference type="EMBL" id="KZN08795.1"/>
    </source>
</evidence>
<dbReference type="InterPro" id="IPR001870">
    <property type="entry name" value="B30.2/SPRY"/>
</dbReference>
<dbReference type="PROSITE" id="PS50896">
    <property type="entry name" value="LISH"/>
    <property type="match status" value="1"/>
</dbReference>
<gene>
    <name evidence="4" type="ORF">DCAR_001451</name>
</gene>
<evidence type="ECO:0000259" key="3">
    <source>
        <dbReference type="PROSITE" id="PS50897"/>
    </source>
</evidence>
<dbReference type="InterPro" id="IPR006595">
    <property type="entry name" value="CTLH_C"/>
</dbReference>
<dbReference type="Gramene" id="KZN08795">
    <property type="protein sequence ID" value="KZN08795"/>
    <property type="gene ID" value="DCAR_001451"/>
</dbReference>
<dbReference type="AlphaFoldDB" id="A0A166GC40"/>
<reference evidence="4" key="1">
    <citation type="journal article" date="2016" name="Nat. Genet.">
        <title>A high-quality carrot genome assembly provides new insights into carotenoid accumulation and asterid genome evolution.</title>
        <authorList>
            <person name="Iorizzo M."/>
            <person name="Ellison S."/>
            <person name="Senalik D."/>
            <person name="Zeng P."/>
            <person name="Satapoomin P."/>
            <person name="Huang J."/>
            <person name="Bowman M."/>
            <person name="Iovene M."/>
            <person name="Sanseverino W."/>
            <person name="Cavagnaro P."/>
            <person name="Yildiz M."/>
            <person name="Macko-Podgorni A."/>
            <person name="Moranska E."/>
            <person name="Grzebelus E."/>
            <person name="Grzebelus D."/>
            <person name="Ashrafi H."/>
            <person name="Zheng Z."/>
            <person name="Cheng S."/>
            <person name="Spooner D."/>
            <person name="Van Deynze A."/>
            <person name="Simon P."/>
        </authorList>
    </citation>
    <scope>NUCLEOTIDE SEQUENCE [LARGE SCALE GENOMIC DNA]</scope>
    <source>
        <tissue evidence="4">Leaf</tissue>
    </source>
</reference>
<dbReference type="PROSITE" id="PS50188">
    <property type="entry name" value="B302_SPRY"/>
    <property type="match status" value="1"/>
</dbReference>
<protein>
    <recommendedName>
        <fullName evidence="5">B30.2/SPRY domain-containing protein</fullName>
    </recommendedName>
</protein>
<dbReference type="InterPro" id="IPR013320">
    <property type="entry name" value="ConA-like_dom_sf"/>
</dbReference>
<dbReference type="CDD" id="cd12885">
    <property type="entry name" value="SPRY_RanBP_like"/>
    <property type="match status" value="1"/>
</dbReference>
<feature type="region of interest" description="Disordered" evidence="1">
    <location>
        <begin position="1"/>
        <end position="34"/>
    </location>
</feature>
<dbReference type="FunFam" id="2.60.120.920:FF:000092">
    <property type="entry name" value="Ran-binding protein M homolog"/>
    <property type="match status" value="1"/>
</dbReference>
<dbReference type="PANTHER" id="PTHR12864">
    <property type="entry name" value="RAN BINDING PROTEIN 9-RELATED"/>
    <property type="match status" value="1"/>
</dbReference>
<dbReference type="InterPro" id="IPR003877">
    <property type="entry name" value="SPRY_dom"/>
</dbReference>
<dbReference type="PROSITE" id="PS50897">
    <property type="entry name" value="CTLH"/>
    <property type="match status" value="1"/>
</dbReference>
<comment type="caution">
    <text evidence="4">The sequence shown here is derived from an EMBL/GenBank/DDBJ whole genome shotgun (WGS) entry which is preliminary data.</text>
</comment>
<dbReference type="SUPFAM" id="SSF49899">
    <property type="entry name" value="Concanavalin A-like lectins/glucanases"/>
    <property type="match status" value="1"/>
</dbReference>
<evidence type="ECO:0000259" key="2">
    <source>
        <dbReference type="PROSITE" id="PS50188"/>
    </source>
</evidence>
<dbReference type="SMART" id="SM00449">
    <property type="entry name" value="SPRY"/>
    <property type="match status" value="1"/>
</dbReference>
<dbReference type="InterPro" id="IPR050618">
    <property type="entry name" value="Ubq-SigPath_Reg"/>
</dbReference>
<dbReference type="InterPro" id="IPR043136">
    <property type="entry name" value="B30.2/SPRY_sf"/>
</dbReference>
<dbReference type="Gene3D" id="2.60.120.920">
    <property type="match status" value="1"/>
</dbReference>
<dbReference type="EMBL" id="LNRQ01000001">
    <property type="protein sequence ID" value="KZN08795.1"/>
    <property type="molecule type" value="Genomic_DNA"/>
</dbReference>
<accession>A0A166GC40</accession>
<name>A0A166GC40_DAUCS</name>
<sequence>MQESQSSFLNQWRLNATSSPPDLADDDAESAPSELDTFHSSGMFSIVFPDKLTVKYPSAQLHGHDVGVVQANKPAPVKRLVYYFEMFVKNAGVKGQVAIGFTTEGFKGKMRRQPGWEANSYGYHGDDGYLYRGQGKGEEFGPTYTVNDTVGGGINYASQKFFFTKNGEMVGEVCKEVKGRLYPTIAVHSQNEEVSVNFGKEPFVFDLKAYEEQERAKQQMTIEKIVIPQNASNRIVRSYLLHYGYEETLQLFDDASGSSVPPISLTQENGFDDHDKLFRLTERRILRQLIRHGKIDEAFAKLREAFPQEFQDDTSATCFLLHCQKFIELVRDCSALLVYEQPEKSSVGYLLEDSQREIVADAVNAFVLSVNPNLEDRKSCSQSHLEKLLRQLTACFLERRSLNGDQGEAFHIRRILEASVRRV</sequence>
<dbReference type="SMART" id="SM00668">
    <property type="entry name" value="CTLH"/>
    <property type="match status" value="1"/>
</dbReference>
<dbReference type="SMART" id="SM00667">
    <property type="entry name" value="LisH"/>
    <property type="match status" value="1"/>
</dbReference>
<dbReference type="SMART" id="SM00757">
    <property type="entry name" value="CRA"/>
    <property type="match status" value="1"/>
</dbReference>
<feature type="domain" description="CTLH" evidence="3">
    <location>
        <begin position="279"/>
        <end position="337"/>
    </location>
</feature>
<feature type="domain" description="B30.2/SPRY" evidence="2">
    <location>
        <begin position="13"/>
        <end position="203"/>
    </location>
</feature>